<keyword evidence="3" id="KW-0479">Metal-binding</keyword>
<feature type="compositionally biased region" description="Basic and acidic residues" evidence="7">
    <location>
        <begin position="247"/>
        <end position="285"/>
    </location>
</feature>
<accession>A0AA48L6Y5</accession>
<feature type="compositionally biased region" description="Low complexity" evidence="7">
    <location>
        <begin position="615"/>
        <end position="625"/>
    </location>
</feature>
<feature type="compositionally biased region" description="Basic and acidic residues" evidence="7">
    <location>
        <begin position="731"/>
        <end position="742"/>
    </location>
</feature>
<dbReference type="PANTHER" id="PTHR12318">
    <property type="entry name" value="TESTOSTERONE-REGULATED PROTEIN RP2"/>
    <property type="match status" value="1"/>
</dbReference>
<evidence type="ECO:0000256" key="6">
    <source>
        <dbReference type="ARBA" id="ARBA00023211"/>
    </source>
</evidence>
<dbReference type="CDD" id="cd18870">
    <property type="entry name" value="NUDIX_AcylCoAdiphos_Nudt19"/>
    <property type="match status" value="1"/>
</dbReference>
<evidence type="ECO:0000259" key="8">
    <source>
        <dbReference type="PROSITE" id="PS51462"/>
    </source>
</evidence>
<evidence type="ECO:0000256" key="7">
    <source>
        <dbReference type="SAM" id="MobiDB-lite"/>
    </source>
</evidence>
<dbReference type="Proteomes" id="UP001233271">
    <property type="component" value="Chromosome 5"/>
</dbReference>
<dbReference type="GO" id="GO:0016818">
    <property type="term" value="F:hydrolase activity, acting on acid anhydrides, in phosphorus-containing anhydrides"/>
    <property type="evidence" value="ECO:0007669"/>
    <property type="project" value="InterPro"/>
</dbReference>
<keyword evidence="6" id="KW-0464">Manganese</keyword>
<feature type="region of interest" description="Disordered" evidence="7">
    <location>
        <begin position="705"/>
        <end position="815"/>
    </location>
</feature>
<proteinExistence type="predicted"/>
<dbReference type="GO" id="GO:0005739">
    <property type="term" value="C:mitochondrion"/>
    <property type="evidence" value="ECO:0007669"/>
    <property type="project" value="TreeGrafter"/>
</dbReference>
<dbReference type="AlphaFoldDB" id="A0AA48L6Y5"/>
<evidence type="ECO:0000313" key="9">
    <source>
        <dbReference type="EMBL" id="BEI93055.1"/>
    </source>
</evidence>
<comment type="cofactor">
    <cofactor evidence="1">
        <name>Mn(2+)</name>
        <dbReference type="ChEBI" id="CHEBI:29035"/>
    </cofactor>
</comment>
<feature type="region of interest" description="Disordered" evidence="7">
    <location>
        <begin position="443"/>
        <end position="468"/>
    </location>
</feature>
<protein>
    <recommendedName>
        <fullName evidence="8">Nudix hydrolase domain-containing protein</fullName>
    </recommendedName>
</protein>
<evidence type="ECO:0000313" key="10">
    <source>
        <dbReference type="Proteomes" id="UP001233271"/>
    </source>
</evidence>
<dbReference type="InterPro" id="IPR039121">
    <property type="entry name" value="NUDT19"/>
</dbReference>
<feature type="compositionally biased region" description="Polar residues" evidence="7">
    <location>
        <begin position="553"/>
        <end position="564"/>
    </location>
</feature>
<sequence>METFKGETAHEIGVELDRTDLLDPSSVQAALVAVKTYALAKMRKSKSNAVGQPGGKLEVLERKYGNAGYHDIFYLARLELQFPPSNVPLPHPSPAVTRRLEAAGFPFWDNLLVLPPTRPASISSGSTVSAKTVNPPRARSNSSLTFAPAISARSAYKIPGALLAIAPQPRKTATVSTRSALKVPGALLNPPPPPDDMPFNSKKTGKAFGKAFGRSFTAMYATAGVVPVSVATPAHTRMQVHPTSVPKSDRDEQGDDARDRTEKDHQSTSDEPVRHIPTKSVRDSPAEVTRVPQYSSDQVPSERHLSSHLRPPLPQQDSRPESGLLPDNSSVVPGVGYRDEKHAIMTSSVLGPVDSDRNAGRWPDHTYANTKHSWGSQMHSLGEEDDNIRQLFNALPPDAQALAYARLAEQRERKQQAATNRNQVVMTEREAEACIEQELREKGRAREERKRLQQGHGKSGHVDKPDCDNWDAYDGAYLSSPAGRMVPPVPSRQQSADTAALQRQVSNTRRVPAGPRRRLSPQEEVEEQIAQLFEAQTLPPRPAHAPARHTSLRTRSSDSPSTISHFEGPPRTLSDPAAPRAFAPPRTRSDPPVPRTLVPPRPEHDPVHAWPSPRPRLTSSPSRSPELPHYNLDFAGPPSQMSTPRTRAAGGDAEVRAALAAKIKALQAALSTLDVEDDDDVSEIASAEHLPMSHRNDMYLFPSTPAQSPAISPKGTMRVPSPADSPTRPENPAEHTRPEKTAEPTPSHFGWMQGAPEWLQSRPGPIGDLSARAGTHSHSPRTSIHKLGVSQSQPQPRGGMPNPAPRPRPVGPHDILRLDDLLTPQPRANARPIGLRDQLTVEAEPISLPSSELGSNHIIDNYDHRGFRRTPPPEYTTIGPDLSVTGNRLYAAMSTQPKNAEPIPSGSVVLISPTNEVLMLHRVRTASAFPSAHVFPGGKVTEEIDGPVPPPGDPRRHVDSTTYRLCAIRETFEESGVLLARDPKTARLIDLPNHTRREMRKAVHGEQVKFTDWLKDLGAEPELDALIPFTRWITPPGFPKRFSVQMYLYLLPLDYDGPLDPEDDGGLEHTQAEMAPPTQWMARALAGNVTMYEPQAFILSVLAQFLTGPGDYAAQRAALSSWLWRFPTGKTEHFTAQIPWADKVFCPVSVGFTAAGKEILAMEPAGPDLEGQGRGGDYDRVVLVNDWVKSSRHIEVRLRDQVEAEGLASTPPKSRV</sequence>
<dbReference type="PROSITE" id="PS51462">
    <property type="entry name" value="NUDIX"/>
    <property type="match status" value="1"/>
</dbReference>
<dbReference type="InterPro" id="IPR000086">
    <property type="entry name" value="NUDIX_hydrolase_dom"/>
</dbReference>
<evidence type="ECO:0000256" key="1">
    <source>
        <dbReference type="ARBA" id="ARBA00001936"/>
    </source>
</evidence>
<comment type="cofactor">
    <cofactor evidence="2">
        <name>Mg(2+)</name>
        <dbReference type="ChEBI" id="CHEBI:18420"/>
    </cofactor>
</comment>
<dbReference type="EMBL" id="AP028216">
    <property type="protein sequence ID" value="BEI93055.1"/>
    <property type="molecule type" value="Genomic_DNA"/>
</dbReference>
<evidence type="ECO:0000256" key="3">
    <source>
        <dbReference type="ARBA" id="ARBA00022723"/>
    </source>
</evidence>
<reference evidence="9" key="1">
    <citation type="journal article" date="2023" name="BMC Genomics">
        <title>Chromosome-level genome assemblies of Cutaneotrichosporon spp. (Trichosporonales, Basidiomycota) reveal imbalanced evolution between nucleotide sequences and chromosome synteny.</title>
        <authorList>
            <person name="Kobayashi Y."/>
            <person name="Kayamori A."/>
            <person name="Aoki K."/>
            <person name="Shiwa Y."/>
            <person name="Matsutani M."/>
            <person name="Fujita N."/>
            <person name="Sugita T."/>
            <person name="Iwasaki W."/>
            <person name="Tanaka N."/>
            <person name="Takashima M."/>
        </authorList>
    </citation>
    <scope>NUCLEOTIDE SEQUENCE</scope>
    <source>
        <strain evidence="9">HIS019</strain>
    </source>
</reference>
<evidence type="ECO:0000256" key="2">
    <source>
        <dbReference type="ARBA" id="ARBA00001946"/>
    </source>
</evidence>
<dbReference type="GeneID" id="85496925"/>
<dbReference type="PANTHER" id="PTHR12318:SF0">
    <property type="entry name" value="ACYL-COENZYME A DIPHOSPHATASE NUDT19"/>
    <property type="match status" value="1"/>
</dbReference>
<gene>
    <name evidence="9" type="ORF">CcaverHIS019_0506830</name>
</gene>
<dbReference type="Gene3D" id="3.90.79.10">
    <property type="entry name" value="Nucleoside Triphosphate Pyrophosphohydrolase"/>
    <property type="match status" value="1"/>
</dbReference>
<feature type="compositionally biased region" description="Pro residues" evidence="7">
    <location>
        <begin position="591"/>
        <end position="600"/>
    </location>
</feature>
<evidence type="ECO:0000256" key="4">
    <source>
        <dbReference type="ARBA" id="ARBA00022801"/>
    </source>
</evidence>
<dbReference type="GO" id="GO:0046872">
    <property type="term" value="F:metal ion binding"/>
    <property type="evidence" value="ECO:0007669"/>
    <property type="project" value="UniProtKB-KW"/>
</dbReference>
<keyword evidence="5" id="KW-0460">Magnesium</keyword>
<feature type="compositionally biased region" description="Polar residues" evidence="7">
    <location>
        <begin position="491"/>
        <end position="509"/>
    </location>
</feature>
<organism evidence="9 10">
    <name type="scientific">Cutaneotrichosporon cavernicola</name>
    <dbReference type="NCBI Taxonomy" id="279322"/>
    <lineage>
        <taxon>Eukaryota</taxon>
        <taxon>Fungi</taxon>
        <taxon>Dikarya</taxon>
        <taxon>Basidiomycota</taxon>
        <taxon>Agaricomycotina</taxon>
        <taxon>Tremellomycetes</taxon>
        <taxon>Trichosporonales</taxon>
        <taxon>Trichosporonaceae</taxon>
        <taxon>Cutaneotrichosporon</taxon>
    </lineage>
</organism>
<name>A0AA48L6Y5_9TREE</name>
<feature type="region of interest" description="Disordered" evidence="7">
    <location>
        <begin position="236"/>
        <end position="331"/>
    </location>
</feature>
<feature type="domain" description="Nudix hydrolase" evidence="8">
    <location>
        <begin position="901"/>
        <end position="1097"/>
    </location>
</feature>
<evidence type="ECO:0000256" key="5">
    <source>
        <dbReference type="ARBA" id="ARBA00022842"/>
    </source>
</evidence>
<dbReference type="KEGG" id="ccac:CcaHIS019_0506830"/>
<dbReference type="InterPro" id="IPR015797">
    <property type="entry name" value="NUDIX_hydrolase-like_dom_sf"/>
</dbReference>
<keyword evidence="4" id="KW-0378">Hydrolase</keyword>
<feature type="compositionally biased region" description="Low complexity" evidence="7">
    <location>
        <begin position="576"/>
        <end position="586"/>
    </location>
</feature>
<feature type="region of interest" description="Disordered" evidence="7">
    <location>
        <begin position="481"/>
        <end position="647"/>
    </location>
</feature>
<dbReference type="RefSeq" id="XP_060458320.1">
    <property type="nucleotide sequence ID" value="XM_060601869.1"/>
</dbReference>
<dbReference type="SUPFAM" id="SSF55811">
    <property type="entry name" value="Nudix"/>
    <property type="match status" value="1"/>
</dbReference>
<keyword evidence="10" id="KW-1185">Reference proteome</keyword>